<name>A0ABW5J4F4_9BACT</name>
<evidence type="ECO:0000259" key="2">
    <source>
        <dbReference type="Pfam" id="PF00149"/>
    </source>
</evidence>
<dbReference type="InterPro" id="IPR004843">
    <property type="entry name" value="Calcineurin-like_PHP"/>
</dbReference>
<keyword evidence="5" id="KW-1185">Reference proteome</keyword>
<dbReference type="InterPro" id="IPR029052">
    <property type="entry name" value="Metallo-depent_PP-like"/>
</dbReference>
<proteinExistence type="predicted"/>
<dbReference type="Proteomes" id="UP001597510">
    <property type="component" value="Unassembled WGS sequence"/>
</dbReference>
<dbReference type="PANTHER" id="PTHR22953">
    <property type="entry name" value="ACID PHOSPHATASE RELATED"/>
    <property type="match status" value="1"/>
</dbReference>
<dbReference type="InterPro" id="IPR039331">
    <property type="entry name" value="PAPs-like"/>
</dbReference>
<feature type="domain" description="Calcineurin-like phosphoesterase" evidence="2">
    <location>
        <begin position="128"/>
        <end position="341"/>
    </location>
</feature>
<reference evidence="5" key="1">
    <citation type="journal article" date="2019" name="Int. J. Syst. Evol. Microbiol.">
        <title>The Global Catalogue of Microorganisms (GCM) 10K type strain sequencing project: providing services to taxonomists for standard genome sequencing and annotation.</title>
        <authorList>
            <consortium name="The Broad Institute Genomics Platform"/>
            <consortium name="The Broad Institute Genome Sequencing Center for Infectious Disease"/>
            <person name="Wu L."/>
            <person name="Ma J."/>
        </authorList>
    </citation>
    <scope>NUCLEOTIDE SEQUENCE [LARGE SCALE GENOMIC DNA]</scope>
    <source>
        <strain evidence="5">KCTC 52344</strain>
    </source>
</reference>
<dbReference type="Pfam" id="PF18962">
    <property type="entry name" value="Por_Secre_tail"/>
    <property type="match status" value="1"/>
</dbReference>
<dbReference type="SUPFAM" id="SSF49363">
    <property type="entry name" value="Purple acid phosphatase, N-terminal domain"/>
    <property type="match status" value="1"/>
</dbReference>
<evidence type="ECO:0000259" key="3">
    <source>
        <dbReference type="Pfam" id="PF18962"/>
    </source>
</evidence>
<comment type="caution">
    <text evidence="4">The sequence shown here is derived from an EMBL/GenBank/DDBJ whole genome shotgun (WGS) entry which is preliminary data.</text>
</comment>
<dbReference type="Gene3D" id="2.60.40.380">
    <property type="entry name" value="Purple acid phosphatase-like, N-terminal"/>
    <property type="match status" value="1"/>
</dbReference>
<gene>
    <name evidence="4" type="ORF">ACFSR2_07455</name>
</gene>
<feature type="domain" description="Secretion system C-terminal sorting" evidence="3">
    <location>
        <begin position="711"/>
        <end position="782"/>
    </location>
</feature>
<dbReference type="InterPro" id="IPR026444">
    <property type="entry name" value="Secre_tail"/>
</dbReference>
<dbReference type="NCBIfam" id="TIGR04183">
    <property type="entry name" value="Por_Secre_tail"/>
    <property type="match status" value="1"/>
</dbReference>
<evidence type="ECO:0000313" key="4">
    <source>
        <dbReference type="EMBL" id="MFD2520711.1"/>
    </source>
</evidence>
<organism evidence="4 5">
    <name type="scientific">Emticicia soli</name>
    <dbReference type="NCBI Taxonomy" id="2027878"/>
    <lineage>
        <taxon>Bacteria</taxon>
        <taxon>Pseudomonadati</taxon>
        <taxon>Bacteroidota</taxon>
        <taxon>Cytophagia</taxon>
        <taxon>Cytophagales</taxon>
        <taxon>Leadbetterellaceae</taxon>
        <taxon>Emticicia</taxon>
    </lineage>
</organism>
<protein>
    <submittedName>
        <fullName evidence="4">Metallophosphoesterase</fullName>
    </submittedName>
</protein>
<evidence type="ECO:0000256" key="1">
    <source>
        <dbReference type="ARBA" id="ARBA00022729"/>
    </source>
</evidence>
<dbReference type="Gene3D" id="3.60.21.10">
    <property type="match status" value="1"/>
</dbReference>
<dbReference type="SUPFAM" id="SSF56300">
    <property type="entry name" value="Metallo-dependent phosphatases"/>
    <property type="match status" value="1"/>
</dbReference>
<accession>A0ABW5J4F4</accession>
<dbReference type="EMBL" id="JBHULC010000007">
    <property type="protein sequence ID" value="MFD2520711.1"/>
    <property type="molecule type" value="Genomic_DNA"/>
</dbReference>
<dbReference type="InterPro" id="IPR008963">
    <property type="entry name" value="Purple_acid_Pase-like_N"/>
</dbReference>
<dbReference type="PANTHER" id="PTHR22953:SF153">
    <property type="entry name" value="PURPLE ACID PHOSPHATASE"/>
    <property type="match status" value="1"/>
</dbReference>
<dbReference type="RefSeq" id="WP_340239872.1">
    <property type="nucleotide sequence ID" value="NZ_JBBEWC010000016.1"/>
</dbReference>
<dbReference type="Pfam" id="PF00149">
    <property type="entry name" value="Metallophos"/>
    <property type="match status" value="1"/>
</dbReference>
<sequence length="785" mass="88014">MSQNLIVLKTAQKYLIIILLFLEIVPKLQAQTITRGPYLQQLSNSGVIVHWRTNVATESVVKVYQSDSTQVTSVADSQLTTEHVVQISNLKPDTPYHYSVGTTAQTLASGKDFYFITGPPTGSARPINIWAMGDFGDESTKIYMETQKGIKDSYLKNRPAFTDLWLWLGDNAYCCGTQAQYQKQVFDFYGSSIFGNTSFSAVPGNHEYFASPTGRVDRKIPYFDIISVPTKGEMGGISSNEKAYYSYDYGNVHIIALDSDGYDDGKYRVYDEKSKQYQWLKKDLAANNAMWTIVMFHHPPYTKRSHDSDAEPELQYIREHLVPLFDQYKVDLVLTGHSHIYERSYLMKNHKGHSMSFNKDIHVVQDVNGRYDADAGSRPFINKNEGTIYCVVGSAGRLDWNGSHEVHPSSIYSNISIGGSLFLTVNGNRLDGRWICADNVERDHFSVFKNVNKRENFHVEYGSKVHLTSSWKGSHVWSNGNTKDSEIDYQALRAETVIVKDSLGFLEDDFVITVTPQPIISTDITESEVCPGQSVKASFNLQHTDFNKWNYVLELSDANGSFDTPTVLAKLNQNTVQFTLPDNLAEGPNYRVRVRPDADFFEEHPSQSFRFNKPAKGGFVGEKNIPFDTLVTLNLRFTGTAPYTYKLSNMPESVTESSDVSIKINPNQAATYVLESLSNACGNGKIDADNAKVSILAPLSVEDDNNMVFSIFPNPVSSDLMIENKTGKTIKTQLSLLDLSGKKVLNKTLMIEKREIISLEGIPAGNYILKLKTPSLKVSKKITKI</sequence>
<keyword evidence="1" id="KW-0732">Signal</keyword>
<evidence type="ECO:0000313" key="5">
    <source>
        <dbReference type="Proteomes" id="UP001597510"/>
    </source>
</evidence>